<gene>
    <name evidence="1" type="ORF">M0R45_025393</name>
</gene>
<protein>
    <submittedName>
        <fullName evidence="1">Uncharacterized protein</fullName>
    </submittedName>
</protein>
<organism evidence="1 2">
    <name type="scientific">Rubus argutus</name>
    <name type="common">Southern blackberry</name>
    <dbReference type="NCBI Taxonomy" id="59490"/>
    <lineage>
        <taxon>Eukaryota</taxon>
        <taxon>Viridiplantae</taxon>
        <taxon>Streptophyta</taxon>
        <taxon>Embryophyta</taxon>
        <taxon>Tracheophyta</taxon>
        <taxon>Spermatophyta</taxon>
        <taxon>Magnoliopsida</taxon>
        <taxon>eudicotyledons</taxon>
        <taxon>Gunneridae</taxon>
        <taxon>Pentapetalae</taxon>
        <taxon>rosids</taxon>
        <taxon>fabids</taxon>
        <taxon>Rosales</taxon>
        <taxon>Rosaceae</taxon>
        <taxon>Rosoideae</taxon>
        <taxon>Rosoideae incertae sedis</taxon>
        <taxon>Rubus</taxon>
    </lineage>
</organism>
<sequence length="70" mass="7455">MHRPGLSLYTRRLLSASTPRARALSSAAAMDSFTALPPCSPITMGAITLPPPDHRSSLSTDVLFLCRGSQ</sequence>
<name>A0AAW1WXY2_RUBAR</name>
<dbReference type="AlphaFoldDB" id="A0AAW1WXY2"/>
<dbReference type="Proteomes" id="UP001457282">
    <property type="component" value="Unassembled WGS sequence"/>
</dbReference>
<keyword evidence="2" id="KW-1185">Reference proteome</keyword>
<dbReference type="EMBL" id="JBEDUW010000005">
    <property type="protein sequence ID" value="KAK9928247.1"/>
    <property type="molecule type" value="Genomic_DNA"/>
</dbReference>
<evidence type="ECO:0000313" key="2">
    <source>
        <dbReference type="Proteomes" id="UP001457282"/>
    </source>
</evidence>
<accession>A0AAW1WXY2</accession>
<reference evidence="1 2" key="1">
    <citation type="journal article" date="2023" name="G3 (Bethesda)">
        <title>A chromosome-length genome assembly and annotation of blackberry (Rubus argutus, cv. 'Hillquist').</title>
        <authorList>
            <person name="Bruna T."/>
            <person name="Aryal R."/>
            <person name="Dudchenko O."/>
            <person name="Sargent D.J."/>
            <person name="Mead D."/>
            <person name="Buti M."/>
            <person name="Cavallini A."/>
            <person name="Hytonen T."/>
            <person name="Andres J."/>
            <person name="Pham M."/>
            <person name="Weisz D."/>
            <person name="Mascagni F."/>
            <person name="Usai G."/>
            <person name="Natali L."/>
            <person name="Bassil N."/>
            <person name="Fernandez G.E."/>
            <person name="Lomsadze A."/>
            <person name="Armour M."/>
            <person name="Olukolu B."/>
            <person name="Poorten T."/>
            <person name="Britton C."/>
            <person name="Davik J."/>
            <person name="Ashrafi H."/>
            <person name="Aiden E.L."/>
            <person name="Borodovsky M."/>
            <person name="Worthington M."/>
        </authorList>
    </citation>
    <scope>NUCLEOTIDE SEQUENCE [LARGE SCALE GENOMIC DNA]</scope>
    <source>
        <strain evidence="1">PI 553951</strain>
    </source>
</reference>
<evidence type="ECO:0000313" key="1">
    <source>
        <dbReference type="EMBL" id="KAK9928247.1"/>
    </source>
</evidence>
<comment type="caution">
    <text evidence="1">The sequence shown here is derived from an EMBL/GenBank/DDBJ whole genome shotgun (WGS) entry which is preliminary data.</text>
</comment>
<proteinExistence type="predicted"/>